<protein>
    <recommendedName>
        <fullName evidence="3">CDP-Glycerol:Poly(Glycerophosphate) glycerophosphotransferase</fullName>
    </recommendedName>
</protein>
<sequence length="423" mass="48529">MNFVCSLRLLLKGLNRNFKIINFGDVPDVYKVHDVMERYSYAQPRSRGVLRSFKELSRIFLKPTVKVYTVPNVPVIYCGGSKNNEREFSFFSKMCSKKIQMVGYARDANLSFVSAKELRKTFIENVFSFSALFVCFFYLFKIKLNPISFKYLSTFGKVYLQTFISFYRLKSLPRVLVVANDHTDFPVAASMVMQYFGVPVIYVQHAEVSPSFPPLDFSVSVLRNEKSLQVYKRCGDVLGDTFVIPRQEKVAGFTRLIESQSGQTHIVVYLSSVYQEDALKRCIEALQENANVLGVSVKPHPRANHEFLNSIRDVRVYDTIPSDDHVAVVPNSSVLIELLETGIPVFQLFNLDNVDRDYYGFVREGIAPEISVEDLRKPFWVSRFYDEQWVSRFAAYSPAVDDSWRAAVPALMARMEAILRPVE</sequence>
<accession>A0A1I6GJ22</accession>
<dbReference type="STRING" id="375760.SAMN04488073_0938"/>
<dbReference type="Proteomes" id="UP000199290">
    <property type="component" value="Unassembled WGS sequence"/>
</dbReference>
<organism evidence="1 2">
    <name type="scientific">Marinobacter gudaonensis</name>
    <dbReference type="NCBI Taxonomy" id="375760"/>
    <lineage>
        <taxon>Bacteria</taxon>
        <taxon>Pseudomonadati</taxon>
        <taxon>Pseudomonadota</taxon>
        <taxon>Gammaproteobacteria</taxon>
        <taxon>Pseudomonadales</taxon>
        <taxon>Marinobacteraceae</taxon>
        <taxon>Marinobacter</taxon>
    </lineage>
</organism>
<name>A0A1I6GJ22_9GAMM</name>
<evidence type="ECO:0008006" key="3">
    <source>
        <dbReference type="Google" id="ProtNLM"/>
    </source>
</evidence>
<dbReference type="AlphaFoldDB" id="A0A1I6GJ22"/>
<evidence type="ECO:0000313" key="2">
    <source>
        <dbReference type="Proteomes" id="UP000199290"/>
    </source>
</evidence>
<keyword evidence="2" id="KW-1185">Reference proteome</keyword>
<dbReference type="RefSeq" id="WP_091986543.1">
    <property type="nucleotide sequence ID" value="NZ_FOYV01000001.1"/>
</dbReference>
<gene>
    <name evidence="1" type="ORF">SAMN04488073_0938</name>
</gene>
<evidence type="ECO:0000313" key="1">
    <source>
        <dbReference type="EMBL" id="SFR42223.1"/>
    </source>
</evidence>
<dbReference type="OrthoDB" id="7284833at2"/>
<dbReference type="EMBL" id="FOYV01000001">
    <property type="protein sequence ID" value="SFR42223.1"/>
    <property type="molecule type" value="Genomic_DNA"/>
</dbReference>
<reference evidence="2" key="1">
    <citation type="submission" date="2016-10" db="EMBL/GenBank/DDBJ databases">
        <authorList>
            <person name="Varghese N."/>
            <person name="Submissions S."/>
        </authorList>
    </citation>
    <scope>NUCLEOTIDE SEQUENCE [LARGE SCALE GENOMIC DNA]</scope>
    <source>
        <strain evidence="2">CGMCC 1.6294</strain>
    </source>
</reference>
<proteinExistence type="predicted"/>